<protein>
    <submittedName>
        <fullName evidence="2">Uncharacterized protein</fullName>
    </submittedName>
</protein>
<dbReference type="Proteomes" id="UP000324800">
    <property type="component" value="Unassembled WGS sequence"/>
</dbReference>
<evidence type="ECO:0000313" key="2">
    <source>
        <dbReference type="EMBL" id="KAA6378753.1"/>
    </source>
</evidence>
<dbReference type="AlphaFoldDB" id="A0A5J4V8E0"/>
<evidence type="ECO:0000256" key="1">
    <source>
        <dbReference type="SAM" id="MobiDB-lite"/>
    </source>
</evidence>
<gene>
    <name evidence="2" type="ORF">EZS28_025720</name>
</gene>
<dbReference type="EMBL" id="SNRW01008942">
    <property type="protein sequence ID" value="KAA6378753.1"/>
    <property type="molecule type" value="Genomic_DNA"/>
</dbReference>
<name>A0A5J4V8E0_9EUKA</name>
<evidence type="ECO:0000313" key="3">
    <source>
        <dbReference type="Proteomes" id="UP000324800"/>
    </source>
</evidence>
<feature type="non-terminal residue" evidence="2">
    <location>
        <position position="295"/>
    </location>
</feature>
<organism evidence="2 3">
    <name type="scientific">Streblomastix strix</name>
    <dbReference type="NCBI Taxonomy" id="222440"/>
    <lineage>
        <taxon>Eukaryota</taxon>
        <taxon>Metamonada</taxon>
        <taxon>Preaxostyla</taxon>
        <taxon>Oxymonadida</taxon>
        <taxon>Streblomastigidae</taxon>
        <taxon>Streblomastix</taxon>
    </lineage>
</organism>
<feature type="region of interest" description="Disordered" evidence="1">
    <location>
        <begin position="1"/>
        <end position="23"/>
    </location>
</feature>
<proteinExistence type="predicted"/>
<reference evidence="2 3" key="1">
    <citation type="submission" date="2019-03" db="EMBL/GenBank/DDBJ databases">
        <title>Single cell metagenomics reveals metabolic interactions within the superorganism composed of flagellate Streblomastix strix and complex community of Bacteroidetes bacteria on its surface.</title>
        <authorList>
            <person name="Treitli S.C."/>
            <person name="Kolisko M."/>
            <person name="Husnik F."/>
            <person name="Keeling P."/>
            <person name="Hampl V."/>
        </authorList>
    </citation>
    <scope>NUCLEOTIDE SEQUENCE [LARGE SCALE GENOMIC DNA]</scope>
    <source>
        <strain evidence="2">ST1C</strain>
    </source>
</reference>
<sequence>MSDSTEQNEVQSQEDPPRQDISNTVPEIHLSKISLIFLSDDTDNYTQLDDEYMESKGCEIFVEERDHDVSVRFRGQVKAIVGETGHFQPETKEELHYGFWQFQSPEDMKIWTACILADVAYIKSSRLQDDVQLTSKSATFRSQTQPVFDVFVPPKIIPVKRKRDETQLADGQSSTSLQAQFLQQRQQYSKFNSLADQKIAQDLIRTFEGFLWKPASKIDMLSLTLEPLARQKLNEDISWNGANIIFPTPEVGTILKEEGPGYARRSLESSAAVTQGMAMLINDAARNETDNIVRN</sequence>
<comment type="caution">
    <text evidence="2">The sequence shown here is derived from an EMBL/GenBank/DDBJ whole genome shotgun (WGS) entry which is preliminary data.</text>
</comment>
<accession>A0A5J4V8E0</accession>